<comment type="caution">
    <text evidence="2">The sequence shown here is derived from an EMBL/GenBank/DDBJ whole genome shotgun (WGS) entry which is preliminary data.</text>
</comment>
<protein>
    <submittedName>
        <fullName evidence="2">Uncharacterized protein YjiS (DUF1127 family)</fullName>
    </submittedName>
</protein>
<evidence type="ECO:0000313" key="3">
    <source>
        <dbReference type="Proteomes" id="UP000528286"/>
    </source>
</evidence>
<dbReference type="InterPro" id="IPR009506">
    <property type="entry name" value="YjiS-like"/>
</dbReference>
<dbReference type="EMBL" id="JACIEZ010000003">
    <property type="protein sequence ID" value="MBB4064969.1"/>
    <property type="molecule type" value="Genomic_DNA"/>
</dbReference>
<feature type="domain" description="YjiS-like" evidence="1">
    <location>
        <begin position="4"/>
        <end position="39"/>
    </location>
</feature>
<proteinExistence type="predicted"/>
<sequence>MNPIRAAKNWINYRRTLNELGSLSNQTLNDIGITRHDIRSIAARNFR</sequence>
<evidence type="ECO:0000259" key="1">
    <source>
        <dbReference type="Pfam" id="PF06568"/>
    </source>
</evidence>
<dbReference type="Proteomes" id="UP000528286">
    <property type="component" value="Unassembled WGS sequence"/>
</dbReference>
<gene>
    <name evidence="2" type="ORF">GGR23_002156</name>
</gene>
<accession>A0A7W6J555</accession>
<dbReference type="AlphaFoldDB" id="A0A7W6J555"/>
<name>A0A7W6J555_9HYPH</name>
<reference evidence="2 3" key="1">
    <citation type="submission" date="2020-08" db="EMBL/GenBank/DDBJ databases">
        <title>Genomic Encyclopedia of Type Strains, Phase IV (KMG-IV): sequencing the most valuable type-strain genomes for metagenomic binning, comparative biology and taxonomic classification.</title>
        <authorList>
            <person name="Goeker M."/>
        </authorList>
    </citation>
    <scope>NUCLEOTIDE SEQUENCE [LARGE SCALE GENOMIC DNA]</scope>
    <source>
        <strain evidence="2 3">DSM 29853</strain>
    </source>
</reference>
<evidence type="ECO:0000313" key="2">
    <source>
        <dbReference type="EMBL" id="MBB4064969.1"/>
    </source>
</evidence>
<organism evidence="2 3">
    <name type="scientific">Gellertiella hungarica</name>
    <dbReference type="NCBI Taxonomy" id="1572859"/>
    <lineage>
        <taxon>Bacteria</taxon>
        <taxon>Pseudomonadati</taxon>
        <taxon>Pseudomonadota</taxon>
        <taxon>Alphaproteobacteria</taxon>
        <taxon>Hyphomicrobiales</taxon>
        <taxon>Rhizobiaceae</taxon>
        <taxon>Gellertiella</taxon>
    </lineage>
</organism>
<keyword evidence="3" id="KW-1185">Reference proteome</keyword>
<dbReference type="RefSeq" id="WP_183366257.1">
    <property type="nucleotide sequence ID" value="NZ_JACIEZ010000003.1"/>
</dbReference>
<dbReference type="Pfam" id="PF06568">
    <property type="entry name" value="YjiS-like"/>
    <property type="match status" value="1"/>
</dbReference>